<keyword evidence="10" id="KW-1185">Reference proteome</keyword>
<reference evidence="9 10" key="1">
    <citation type="journal article" date="2008" name="Nature">
        <title>The genome of the choanoflagellate Monosiga brevicollis and the origin of metazoans.</title>
        <authorList>
            <consortium name="JGI Sequencing"/>
            <person name="King N."/>
            <person name="Westbrook M.J."/>
            <person name="Young S.L."/>
            <person name="Kuo A."/>
            <person name="Abedin M."/>
            <person name="Chapman J."/>
            <person name="Fairclough S."/>
            <person name="Hellsten U."/>
            <person name="Isogai Y."/>
            <person name="Letunic I."/>
            <person name="Marr M."/>
            <person name="Pincus D."/>
            <person name="Putnam N."/>
            <person name="Rokas A."/>
            <person name="Wright K.J."/>
            <person name="Zuzow R."/>
            <person name="Dirks W."/>
            <person name="Good M."/>
            <person name="Goodstein D."/>
            <person name="Lemons D."/>
            <person name="Li W."/>
            <person name="Lyons J.B."/>
            <person name="Morris A."/>
            <person name="Nichols S."/>
            <person name="Richter D.J."/>
            <person name="Salamov A."/>
            <person name="Bork P."/>
            <person name="Lim W.A."/>
            <person name="Manning G."/>
            <person name="Miller W.T."/>
            <person name="McGinnis W."/>
            <person name="Shapiro H."/>
            <person name="Tjian R."/>
            <person name="Grigoriev I.V."/>
            <person name="Rokhsar D."/>
        </authorList>
    </citation>
    <scope>NUCLEOTIDE SEQUENCE [LARGE SCALE GENOMIC DNA]</scope>
    <source>
        <strain evidence="10">MX1 / ATCC 50154</strain>
    </source>
</reference>
<gene>
    <name evidence="9" type="ORF">MONBRDRAFT_33982</name>
</gene>
<dbReference type="InParanoid" id="A9V8X2"/>
<dbReference type="KEGG" id="mbr:MONBRDRAFT_33982"/>
<keyword evidence="3" id="KW-0963">Cytoplasm</keyword>
<dbReference type="EMBL" id="CH991569">
    <property type="protein sequence ID" value="EDQ85949.1"/>
    <property type="molecule type" value="Genomic_DNA"/>
</dbReference>
<accession>A9V8X2</accession>
<evidence type="ECO:0000256" key="7">
    <source>
        <dbReference type="ARBA" id="ARBA00039966"/>
    </source>
</evidence>
<dbReference type="GO" id="GO:0005737">
    <property type="term" value="C:cytoplasm"/>
    <property type="evidence" value="ECO:0000318"/>
    <property type="project" value="GO_Central"/>
</dbReference>
<dbReference type="InterPro" id="IPR049039">
    <property type="entry name" value="RMD1-3_a_helical_rpt"/>
</dbReference>
<evidence type="ECO:0000313" key="10">
    <source>
        <dbReference type="Proteomes" id="UP000001357"/>
    </source>
</evidence>
<dbReference type="GO" id="GO:0008017">
    <property type="term" value="F:microtubule binding"/>
    <property type="evidence" value="ECO:0000318"/>
    <property type="project" value="GO_Central"/>
</dbReference>
<evidence type="ECO:0000256" key="3">
    <source>
        <dbReference type="ARBA" id="ARBA00022490"/>
    </source>
</evidence>
<evidence type="ECO:0000256" key="5">
    <source>
        <dbReference type="ARBA" id="ARBA00022803"/>
    </source>
</evidence>
<proteinExistence type="predicted"/>
<dbReference type="RefSeq" id="XP_001749143.1">
    <property type="nucleotide sequence ID" value="XM_001749091.1"/>
</dbReference>
<dbReference type="FunCoup" id="A9V8X2">
    <property type="interactions" value="611"/>
</dbReference>
<dbReference type="eggNOG" id="ENOG502QSJV">
    <property type="taxonomic scope" value="Eukaryota"/>
</dbReference>
<dbReference type="STRING" id="81824.A9V8X2"/>
<dbReference type="GO" id="GO:0005876">
    <property type="term" value="C:spindle microtubule"/>
    <property type="evidence" value="ECO:0000318"/>
    <property type="project" value="GO_Central"/>
</dbReference>
<dbReference type="SUPFAM" id="SSF48452">
    <property type="entry name" value="TPR-like"/>
    <property type="match status" value="1"/>
</dbReference>
<evidence type="ECO:0000256" key="1">
    <source>
        <dbReference type="ARBA" id="ARBA00004245"/>
    </source>
</evidence>
<evidence type="ECO:0000313" key="9">
    <source>
        <dbReference type="EMBL" id="EDQ85949.1"/>
    </source>
</evidence>
<dbReference type="PANTHER" id="PTHR16056:SF16">
    <property type="entry name" value="REGULATOR OF MICROTUBULE DYNAMICS PROTEIN 1"/>
    <property type="match status" value="1"/>
</dbReference>
<keyword evidence="5" id="KW-0802">TPR repeat</keyword>
<dbReference type="GeneID" id="5894480"/>
<evidence type="ECO:0000256" key="8">
    <source>
        <dbReference type="ARBA" id="ARBA00041958"/>
    </source>
</evidence>
<comment type="subunit">
    <text evidence="2">Interacts with microtubules.</text>
</comment>
<keyword evidence="4" id="KW-0677">Repeat</keyword>
<dbReference type="Pfam" id="PF21033">
    <property type="entry name" value="RMD1-3"/>
    <property type="match status" value="1"/>
</dbReference>
<organism evidence="9 10">
    <name type="scientific">Monosiga brevicollis</name>
    <name type="common">Choanoflagellate</name>
    <dbReference type="NCBI Taxonomy" id="81824"/>
    <lineage>
        <taxon>Eukaryota</taxon>
        <taxon>Choanoflagellata</taxon>
        <taxon>Craspedida</taxon>
        <taxon>Salpingoecidae</taxon>
        <taxon>Monosiga</taxon>
    </lineage>
</organism>
<evidence type="ECO:0000256" key="2">
    <source>
        <dbReference type="ARBA" id="ARBA00011375"/>
    </source>
</evidence>
<dbReference type="Proteomes" id="UP000001357">
    <property type="component" value="Unassembled WGS sequence"/>
</dbReference>
<comment type="subcellular location">
    <subcellularLocation>
        <location evidence="1">Cytoplasm</location>
        <location evidence="1">Cytoskeleton</location>
    </subcellularLocation>
</comment>
<dbReference type="OMA" id="KDVEILW"/>
<name>A9V8X2_MONBE</name>
<sequence>MAGCHGCSTCGLVYADVTDRTTLLRNAEQRYGTDPEGIYLALQDVVNDATLPEDELQGQLLWHFARACHDMAAELSNKEEKKRLIYEGYAAAERAVVYAPQVSAAHKWMAIMISDVGDFEGLKAKLLKSYTMKEHFQKAIELNPKDATSRHLLGVWCFSFADLPWYQRKAAAAVFATPPSSTYEEALANFEQAEATEPGFYTKNAYYLGLTYARLGRKEEARRWLETCLEMPANNADDKEAHTLAAAALKQV</sequence>
<keyword evidence="6" id="KW-0206">Cytoskeleton</keyword>
<dbReference type="AlphaFoldDB" id="A9V8X2"/>
<dbReference type="Gene3D" id="1.25.40.10">
    <property type="entry name" value="Tetratricopeptide repeat domain"/>
    <property type="match status" value="1"/>
</dbReference>
<dbReference type="PANTHER" id="PTHR16056">
    <property type="entry name" value="REGULATOR OF MICROTUBULE DYNAMICS PROTEIN"/>
    <property type="match status" value="1"/>
</dbReference>
<protein>
    <recommendedName>
        <fullName evidence="7">Regulator of microtubule dynamics protein 1</fullName>
    </recommendedName>
    <alternativeName>
        <fullName evidence="8">Protein FAM82B</fullName>
    </alternativeName>
</protein>
<dbReference type="InterPro" id="IPR011990">
    <property type="entry name" value="TPR-like_helical_dom_sf"/>
</dbReference>
<evidence type="ECO:0000256" key="6">
    <source>
        <dbReference type="ARBA" id="ARBA00023212"/>
    </source>
</evidence>
<dbReference type="GO" id="GO:0097431">
    <property type="term" value="C:mitotic spindle pole"/>
    <property type="evidence" value="ECO:0000318"/>
    <property type="project" value="GO_Central"/>
</dbReference>
<evidence type="ECO:0000256" key="4">
    <source>
        <dbReference type="ARBA" id="ARBA00022737"/>
    </source>
</evidence>